<dbReference type="InterPro" id="IPR001005">
    <property type="entry name" value="SANT/Myb"/>
</dbReference>
<evidence type="ECO:0000313" key="3">
    <source>
        <dbReference type="Proteomes" id="UP000515156"/>
    </source>
</evidence>
<dbReference type="Pfam" id="PF13873">
    <property type="entry name" value="Myb_DNA-bind_5"/>
    <property type="match status" value="1"/>
</dbReference>
<dbReference type="AlphaFoldDB" id="A0A6P7XFU6"/>
<name>A0A6P7XFU6_9AMPH</name>
<dbReference type="KEGG" id="muo:115466949"/>
<dbReference type="RefSeq" id="XP_030054402.1">
    <property type="nucleotide sequence ID" value="XM_030198542.1"/>
</dbReference>
<dbReference type="InterPro" id="IPR028002">
    <property type="entry name" value="Myb_DNA-bind_5"/>
</dbReference>
<dbReference type="PANTHER" id="PTHR23098:SF23">
    <property type="entry name" value="MYB-RELATED TRANSCRIPTION FACTOR, PARTNER OF PROFILIN-LIKE ISOFORM X2-RELATED"/>
    <property type="match status" value="1"/>
</dbReference>
<dbReference type="Proteomes" id="UP000515156">
    <property type="component" value="Chromosome 3"/>
</dbReference>
<feature type="compositionally biased region" description="Acidic residues" evidence="1">
    <location>
        <begin position="62"/>
        <end position="75"/>
    </location>
</feature>
<feature type="compositionally biased region" description="Polar residues" evidence="1">
    <location>
        <begin position="279"/>
        <end position="295"/>
    </location>
</feature>
<proteinExistence type="predicted"/>
<feature type="compositionally biased region" description="Low complexity" evidence="1">
    <location>
        <begin position="455"/>
        <end position="471"/>
    </location>
</feature>
<dbReference type="GeneID" id="115466949"/>
<sequence length="500" mass="56180">MESGRDQVSECDGLDGDQEARMSFGDMQIEEMAQWRSMQVKEEEEEEEEGEEQWWSVQVKEEDGEGSSQEDEVGDEQERLRKKRRWVDKQLEEEEDRRGVGSGRSRQEGRELQQPIQWTKVANQTRPSTGPPVPRPRIRQLRFTAQENELLLERIIDNYSILFGRDANRRSLATKGKIWKAIASEVSSLGVSPRTVKQCKHRYRDCKRTLKDKVAKINQHQQKNGGGGPCFIRLTRLEECFWAVLGSETVEGLSGDLDTAEATAVEKAGPSKQQEHSGAAQSTTRAQDVSDFTDSSTEEHSEGREARDSDILPQNQQLNDKERNGSVMAPKLQWSAAPSPSPLVMPHISDQSVPPTVLECQPTAPISVVEDQILAGQQRHDSTVRAGMRGLRAEIRQLRWDVRQFHQALGDIRTVLTQVGDQIQSSSDQIATAIRDLNHILVQGFEALRPQQPLSTPSSESASSTVTLRSSPRQRAPKTRSGHSRRRNLCGGRKLPIDPS</sequence>
<feature type="domain" description="Myb-like" evidence="2">
    <location>
        <begin position="139"/>
        <end position="209"/>
    </location>
</feature>
<gene>
    <name evidence="4" type="primary">LOC115466949</name>
</gene>
<feature type="compositionally biased region" description="Basic residues" evidence="1">
    <location>
        <begin position="475"/>
        <end position="488"/>
    </location>
</feature>
<dbReference type="GO" id="GO:0005634">
    <property type="term" value="C:nucleus"/>
    <property type="evidence" value="ECO:0007669"/>
    <property type="project" value="TreeGrafter"/>
</dbReference>
<dbReference type="InParanoid" id="A0A6P7XFU6"/>
<feature type="region of interest" description="Disordered" evidence="1">
    <location>
        <begin position="262"/>
        <end position="324"/>
    </location>
</feature>
<feature type="region of interest" description="Disordered" evidence="1">
    <location>
        <begin position="451"/>
        <end position="500"/>
    </location>
</feature>
<keyword evidence="3" id="KW-1185">Reference proteome</keyword>
<accession>A0A6P7XFU6</accession>
<reference evidence="4" key="1">
    <citation type="submission" date="2025-08" db="UniProtKB">
        <authorList>
            <consortium name="RefSeq"/>
        </authorList>
    </citation>
    <scope>IDENTIFICATION</scope>
</reference>
<dbReference type="PANTHER" id="PTHR23098">
    <property type="entry name" value="AGAP001331-PA-RELATED"/>
    <property type="match status" value="1"/>
</dbReference>
<evidence type="ECO:0000256" key="1">
    <source>
        <dbReference type="SAM" id="MobiDB-lite"/>
    </source>
</evidence>
<dbReference type="CDD" id="cd00167">
    <property type="entry name" value="SANT"/>
    <property type="match status" value="1"/>
</dbReference>
<dbReference type="OrthoDB" id="9888286at2759"/>
<feature type="region of interest" description="Disordered" evidence="1">
    <location>
        <begin position="1"/>
        <end position="136"/>
    </location>
</feature>
<feature type="compositionally biased region" description="Acidic residues" evidence="1">
    <location>
        <begin position="42"/>
        <end position="52"/>
    </location>
</feature>
<evidence type="ECO:0000313" key="4">
    <source>
        <dbReference type="RefSeq" id="XP_030054402.1"/>
    </source>
</evidence>
<dbReference type="Gene3D" id="1.10.10.60">
    <property type="entry name" value="Homeodomain-like"/>
    <property type="match status" value="1"/>
</dbReference>
<feature type="compositionally biased region" description="Polar residues" evidence="1">
    <location>
        <begin position="114"/>
        <end position="128"/>
    </location>
</feature>
<dbReference type="SMART" id="SM00717">
    <property type="entry name" value="SANT"/>
    <property type="match status" value="1"/>
</dbReference>
<feature type="compositionally biased region" description="Basic and acidic residues" evidence="1">
    <location>
        <begin position="297"/>
        <end position="310"/>
    </location>
</feature>
<organism evidence="3 4">
    <name type="scientific">Microcaecilia unicolor</name>
    <dbReference type="NCBI Taxonomy" id="1415580"/>
    <lineage>
        <taxon>Eukaryota</taxon>
        <taxon>Metazoa</taxon>
        <taxon>Chordata</taxon>
        <taxon>Craniata</taxon>
        <taxon>Vertebrata</taxon>
        <taxon>Euteleostomi</taxon>
        <taxon>Amphibia</taxon>
        <taxon>Gymnophiona</taxon>
        <taxon>Siphonopidae</taxon>
        <taxon>Microcaecilia</taxon>
    </lineage>
</organism>
<evidence type="ECO:0000259" key="2">
    <source>
        <dbReference type="SMART" id="SM00717"/>
    </source>
</evidence>
<protein>
    <submittedName>
        <fullName evidence="4">Myb-related transcription factor, partner of profilin-like</fullName>
    </submittedName>
</protein>